<dbReference type="InterPro" id="IPR035952">
    <property type="entry name" value="Rhomboid-like_sf"/>
</dbReference>
<keyword evidence="7 11" id="KW-0378">Hydrolase</keyword>
<dbReference type="PANTHER" id="PTHR22936:SF69">
    <property type="entry name" value="RHOMBOID-LIKE PROTEIN"/>
    <property type="match status" value="1"/>
</dbReference>
<keyword evidence="15" id="KW-1185">Reference proteome</keyword>
<feature type="region of interest" description="Disordered" evidence="12">
    <location>
        <begin position="66"/>
        <end position="94"/>
    </location>
</feature>
<dbReference type="KEGG" id="ngr:NAEGRDRAFT_66399"/>
<gene>
    <name evidence="14" type="ORF">NAEGRDRAFT_66399</name>
</gene>
<evidence type="ECO:0000256" key="8">
    <source>
        <dbReference type="ARBA" id="ARBA00022825"/>
    </source>
</evidence>
<organism evidence="15">
    <name type="scientific">Naegleria gruberi</name>
    <name type="common">Amoeba</name>
    <dbReference type="NCBI Taxonomy" id="5762"/>
    <lineage>
        <taxon>Eukaryota</taxon>
        <taxon>Discoba</taxon>
        <taxon>Heterolobosea</taxon>
        <taxon>Tetramitia</taxon>
        <taxon>Eutetramitia</taxon>
        <taxon>Vahlkampfiidae</taxon>
        <taxon>Naegleria</taxon>
    </lineage>
</organism>
<evidence type="ECO:0000256" key="4">
    <source>
        <dbReference type="ARBA" id="ARBA00013039"/>
    </source>
</evidence>
<evidence type="ECO:0000256" key="12">
    <source>
        <dbReference type="SAM" id="MobiDB-lite"/>
    </source>
</evidence>
<dbReference type="Pfam" id="PF01694">
    <property type="entry name" value="Rhomboid"/>
    <property type="match status" value="1"/>
</dbReference>
<evidence type="ECO:0000256" key="2">
    <source>
        <dbReference type="ARBA" id="ARBA00004141"/>
    </source>
</evidence>
<feature type="transmembrane region" description="Helical" evidence="11">
    <location>
        <begin position="260"/>
        <end position="276"/>
    </location>
</feature>
<evidence type="ECO:0000256" key="5">
    <source>
        <dbReference type="ARBA" id="ARBA00022670"/>
    </source>
</evidence>
<comment type="function">
    <text evidence="11">Serine protease involved in intramembrane proteolysis.</text>
</comment>
<dbReference type="GO" id="GO:0016020">
    <property type="term" value="C:membrane"/>
    <property type="evidence" value="ECO:0007669"/>
    <property type="project" value="UniProtKB-SubCell"/>
</dbReference>
<evidence type="ECO:0000313" key="15">
    <source>
        <dbReference type="Proteomes" id="UP000006671"/>
    </source>
</evidence>
<dbReference type="GeneID" id="8857186"/>
<reference evidence="14 15" key="1">
    <citation type="journal article" date="2010" name="Cell">
        <title>The genome of Naegleria gruberi illuminates early eukaryotic versatility.</title>
        <authorList>
            <person name="Fritz-Laylin L.K."/>
            <person name="Prochnik S.E."/>
            <person name="Ginger M.L."/>
            <person name="Dacks J.B."/>
            <person name="Carpenter M.L."/>
            <person name="Field M.C."/>
            <person name="Kuo A."/>
            <person name="Paredez A."/>
            <person name="Chapman J."/>
            <person name="Pham J."/>
            <person name="Shu S."/>
            <person name="Neupane R."/>
            <person name="Cipriano M."/>
            <person name="Mancuso J."/>
            <person name="Tu H."/>
            <person name="Salamov A."/>
            <person name="Lindquist E."/>
            <person name="Shapiro H."/>
            <person name="Lucas S."/>
            <person name="Grigoriev I.V."/>
            <person name="Cande W.Z."/>
            <person name="Fulton C."/>
            <person name="Rokhsar D.S."/>
            <person name="Dawson S.C."/>
        </authorList>
    </citation>
    <scope>NUCLEOTIDE SEQUENCE [LARGE SCALE GENOMIC DNA]</scope>
    <source>
        <strain evidence="14 15">NEG-M</strain>
    </source>
</reference>
<dbReference type="GO" id="GO:0006508">
    <property type="term" value="P:proteolysis"/>
    <property type="evidence" value="ECO:0007669"/>
    <property type="project" value="UniProtKB-KW"/>
</dbReference>
<feature type="compositionally biased region" description="Basic and acidic residues" evidence="12">
    <location>
        <begin position="85"/>
        <end position="94"/>
    </location>
</feature>
<comment type="similarity">
    <text evidence="3 11">Belongs to the peptidase S54 family.</text>
</comment>
<dbReference type="EMBL" id="GG738862">
    <property type="protein sequence ID" value="EFC45666.1"/>
    <property type="molecule type" value="Genomic_DNA"/>
</dbReference>
<evidence type="ECO:0000256" key="1">
    <source>
        <dbReference type="ARBA" id="ARBA00000156"/>
    </source>
</evidence>
<feature type="transmembrane region" description="Helical" evidence="11">
    <location>
        <begin position="282"/>
        <end position="300"/>
    </location>
</feature>
<dbReference type="RefSeq" id="XP_002678410.1">
    <property type="nucleotide sequence ID" value="XM_002678364.1"/>
</dbReference>
<comment type="catalytic activity">
    <reaction evidence="1 11">
        <text>Cleaves type-1 transmembrane domains using a catalytic dyad composed of serine and histidine that are contributed by different transmembrane domains.</text>
        <dbReference type="EC" id="3.4.21.105"/>
    </reaction>
</comment>
<evidence type="ECO:0000256" key="6">
    <source>
        <dbReference type="ARBA" id="ARBA00022692"/>
    </source>
</evidence>
<feature type="transmembrane region" description="Helical" evidence="11">
    <location>
        <begin position="165"/>
        <end position="192"/>
    </location>
</feature>
<dbReference type="eggNOG" id="KOG2289">
    <property type="taxonomic scope" value="Eukaryota"/>
</dbReference>
<proteinExistence type="inferred from homology"/>
<dbReference type="OMA" id="HFKKWVP"/>
<evidence type="ECO:0000259" key="13">
    <source>
        <dbReference type="Pfam" id="PF01694"/>
    </source>
</evidence>
<dbReference type="VEuPathDB" id="AmoebaDB:NAEGRDRAFT_66399"/>
<dbReference type="EC" id="3.4.21.105" evidence="4"/>
<dbReference type="InterPro" id="IPR022764">
    <property type="entry name" value="Peptidase_S54_rhomboid_dom"/>
</dbReference>
<sequence>MSQPPPPQQLGSGYDKNNFTERYIDEIDDDAITTTTNHTNAYEMKTFSQNSIVQQRRATVAVDYDTKEDPNLEDPMDLGQGKTKATNEEDQLKKKEKGMTHRLMTFPYWTCLSSIAEITIFIAMCIVGNGIDDPLNNPMIGPKEEIVIKFGAKKNDLMKSDGTQFWRFLVFMFIHQSVLILLFNLMWLLTTVRKIEGVWTAPRMFIIYMISGIGGGLLSSVFSFDLISTGSTSCIVGIISASLSELILNWDVVFNPFKSLFSVIMQLLIFFVIGLLPTVDQFAHIGGFVCGFLTGIMLCARKQKPELEKKWVKFTVIASRAVAAVLLIIYFAIFFPVFYGLIPLNCPGCYWLDPTWKMYFGDNDD</sequence>
<keyword evidence="5 11" id="KW-0645">Protease</keyword>
<dbReference type="STRING" id="5762.D2VC03"/>
<feature type="transmembrane region" description="Helical" evidence="11">
    <location>
        <begin position="204"/>
        <end position="224"/>
    </location>
</feature>
<accession>D2VC03</accession>
<feature type="domain" description="Peptidase S54 rhomboid" evidence="13">
    <location>
        <begin position="163"/>
        <end position="300"/>
    </location>
</feature>
<dbReference type="GO" id="GO:0004252">
    <property type="term" value="F:serine-type endopeptidase activity"/>
    <property type="evidence" value="ECO:0007669"/>
    <property type="project" value="InterPro"/>
</dbReference>
<feature type="transmembrane region" description="Helical" evidence="11">
    <location>
        <begin position="106"/>
        <end position="131"/>
    </location>
</feature>
<dbReference type="OrthoDB" id="418595at2759"/>
<evidence type="ECO:0000256" key="7">
    <source>
        <dbReference type="ARBA" id="ARBA00022801"/>
    </source>
</evidence>
<feature type="transmembrane region" description="Helical" evidence="11">
    <location>
        <begin position="321"/>
        <end position="342"/>
    </location>
</feature>
<dbReference type="PANTHER" id="PTHR22936">
    <property type="entry name" value="RHOMBOID-RELATED"/>
    <property type="match status" value="1"/>
</dbReference>
<dbReference type="AlphaFoldDB" id="D2VC03"/>
<feature type="transmembrane region" description="Helical" evidence="11">
    <location>
        <begin position="230"/>
        <end position="248"/>
    </location>
</feature>
<keyword evidence="9 11" id="KW-1133">Transmembrane helix</keyword>
<dbReference type="InParanoid" id="D2VC03"/>
<evidence type="ECO:0000313" key="14">
    <source>
        <dbReference type="EMBL" id="EFC45666.1"/>
    </source>
</evidence>
<keyword evidence="8 11" id="KW-0720">Serine protease</keyword>
<dbReference type="InterPro" id="IPR002610">
    <property type="entry name" value="Peptidase_S54_rhomboid-like"/>
</dbReference>
<dbReference type="Gene3D" id="1.20.1540.10">
    <property type="entry name" value="Rhomboid-like"/>
    <property type="match status" value="1"/>
</dbReference>
<dbReference type="Proteomes" id="UP000006671">
    <property type="component" value="Unassembled WGS sequence"/>
</dbReference>
<keyword evidence="6 11" id="KW-0812">Transmembrane</keyword>
<evidence type="ECO:0000256" key="3">
    <source>
        <dbReference type="ARBA" id="ARBA00009045"/>
    </source>
</evidence>
<evidence type="ECO:0000256" key="10">
    <source>
        <dbReference type="ARBA" id="ARBA00023136"/>
    </source>
</evidence>
<protein>
    <recommendedName>
        <fullName evidence="4">rhomboid protease</fullName>
        <ecNumber evidence="4">3.4.21.105</ecNumber>
    </recommendedName>
</protein>
<keyword evidence="10 11" id="KW-0472">Membrane</keyword>
<comment type="subcellular location">
    <subcellularLocation>
        <location evidence="2 11">Membrane</location>
        <topology evidence="2 11">Multi-pass membrane protein</topology>
    </subcellularLocation>
</comment>
<name>D2VC03_NAEGR</name>
<evidence type="ECO:0000256" key="11">
    <source>
        <dbReference type="RuleBase" id="RU362115"/>
    </source>
</evidence>
<dbReference type="SUPFAM" id="SSF144091">
    <property type="entry name" value="Rhomboid-like"/>
    <property type="match status" value="1"/>
</dbReference>
<evidence type="ECO:0000256" key="9">
    <source>
        <dbReference type="ARBA" id="ARBA00022989"/>
    </source>
</evidence>